<feature type="domain" description="DUF11" evidence="2">
    <location>
        <begin position="30"/>
        <end position="124"/>
    </location>
</feature>
<gene>
    <name evidence="3" type="ORF">HA271_01675</name>
</gene>
<evidence type="ECO:0000313" key="4">
    <source>
        <dbReference type="Proteomes" id="UP000586031"/>
    </source>
</evidence>
<dbReference type="Proteomes" id="UP000586031">
    <property type="component" value="Unassembled WGS sequence"/>
</dbReference>
<dbReference type="InterPro" id="IPR047589">
    <property type="entry name" value="DUF11_rpt"/>
</dbReference>
<evidence type="ECO:0000259" key="2">
    <source>
        <dbReference type="Pfam" id="PF01345"/>
    </source>
</evidence>
<feature type="transmembrane region" description="Helical" evidence="1">
    <location>
        <begin position="234"/>
        <end position="253"/>
    </location>
</feature>
<dbReference type="PROSITE" id="PS51257">
    <property type="entry name" value="PROKAR_LIPOPROTEIN"/>
    <property type="match status" value="1"/>
</dbReference>
<organism evidence="3 4">
    <name type="scientific">Methanobacterium subterraneum</name>
    <dbReference type="NCBI Taxonomy" id="59277"/>
    <lineage>
        <taxon>Archaea</taxon>
        <taxon>Methanobacteriati</taxon>
        <taxon>Methanobacteriota</taxon>
        <taxon>Methanomada group</taxon>
        <taxon>Methanobacteria</taxon>
        <taxon>Methanobacteriales</taxon>
        <taxon>Methanobacteriaceae</taxon>
        <taxon>Methanobacterium</taxon>
    </lineage>
</organism>
<reference evidence="4" key="1">
    <citation type="journal article" date="2020" name="bioRxiv">
        <title>A rank-normalized archaeal taxonomy based on genome phylogeny resolves widespread incomplete and uneven classifications.</title>
        <authorList>
            <person name="Rinke C."/>
            <person name="Chuvochina M."/>
            <person name="Mussig A.J."/>
            <person name="Chaumeil P.-A."/>
            <person name="Waite D.W."/>
            <person name="Whitman W.B."/>
            <person name="Parks D.H."/>
            <person name="Hugenholtz P."/>
        </authorList>
    </citation>
    <scope>NUCLEOTIDE SEQUENCE [LARGE SCALE GENOMIC DNA]</scope>
</reference>
<proteinExistence type="predicted"/>
<comment type="caution">
    <text evidence="3">The sequence shown here is derived from an EMBL/GenBank/DDBJ whole genome shotgun (WGS) entry which is preliminary data.</text>
</comment>
<dbReference type="EMBL" id="DUHE01000051">
    <property type="protein sequence ID" value="HII83558.1"/>
    <property type="molecule type" value="Genomic_DNA"/>
</dbReference>
<protein>
    <submittedName>
        <fullName evidence="3">DUF11 domain-containing protein</fullName>
    </submittedName>
</protein>
<keyword evidence="1" id="KW-0812">Transmembrane</keyword>
<evidence type="ECO:0000313" key="3">
    <source>
        <dbReference type="EMBL" id="HII83558.1"/>
    </source>
</evidence>
<keyword evidence="1" id="KW-1133">Transmembrane helix</keyword>
<dbReference type="AlphaFoldDB" id="A0A7J4TGL0"/>
<sequence>MNIGKLTLAILMSFILIASTAGCAFAGANIAVSFNTASAEVGEQISMTVTITNTGPGDLSDITISAPLPSGLKFMSSATGTTKNLYDVSTGVWQVDNLRMTSKDGGKKTLTVTAEVLPEAAGRTLTANGAFLSVTNSSGQLPLKSAQSQIKIKSTTVETDNGEKNTETTGTTITKVPITTVNPSKTSLVVDKLKENNTSGNNPLNLPQQTPPKSYEVFNSTKDSENNDVPTSTYAVVALVGIGVLIVVGYSLGKKKII</sequence>
<name>A0A7J4TGL0_9EURY</name>
<dbReference type="Pfam" id="PF01345">
    <property type="entry name" value="DUF11"/>
    <property type="match status" value="1"/>
</dbReference>
<accession>A0A7J4TGL0</accession>
<dbReference type="NCBIfam" id="TIGR01451">
    <property type="entry name" value="B_ant_repeat"/>
    <property type="match status" value="1"/>
</dbReference>
<dbReference type="InterPro" id="IPR001434">
    <property type="entry name" value="OmcB-like_DUF11"/>
</dbReference>
<evidence type="ECO:0000256" key="1">
    <source>
        <dbReference type="SAM" id="Phobius"/>
    </source>
</evidence>
<dbReference type="Gene3D" id="2.60.40.1170">
    <property type="entry name" value="Mu homology domain, subdomain B"/>
    <property type="match status" value="1"/>
</dbReference>
<keyword evidence="1" id="KW-0472">Membrane</keyword>